<gene>
    <name evidence="2" type="ORF">METZ01_LOCUS27769</name>
</gene>
<evidence type="ECO:0000313" key="2">
    <source>
        <dbReference type="EMBL" id="SUZ74915.1"/>
    </source>
</evidence>
<dbReference type="PANTHER" id="PTHR43433:SF5">
    <property type="entry name" value="AB HYDROLASE-1 DOMAIN-CONTAINING PROTEIN"/>
    <property type="match status" value="1"/>
</dbReference>
<proteinExistence type="predicted"/>
<dbReference type="PANTHER" id="PTHR43433">
    <property type="entry name" value="HYDROLASE, ALPHA/BETA FOLD FAMILY PROTEIN"/>
    <property type="match status" value="1"/>
</dbReference>
<dbReference type="InterPro" id="IPR050471">
    <property type="entry name" value="AB_hydrolase"/>
</dbReference>
<sequence>MSRRRSIHPSSYVGIMLGSRGDEAMARATIGGLEIEYQIYGEGTPALFIHGGFGGPNSSLLPSPNAITRDIPHGFQLITFDRRCAGESDYTLDWFDLADIASDAYGLMQYLGFEQSIVVGSSMGGMVALQYIHLFSHSVTALGLMNTGADLMSRTNWGQRLAHQVNRHKNEGDENVFAEYRERLRNPTPTAMPQGTSSEARRQIEAGRNAYMNALTKTSDEDLCRYHAGMIRNASAFLGRDFTKTLANIAVPTLIIHGDADDVVPYEYSEQLAAGIDNSKFITIPNARHGILSYGEAREALSDWLLSLQTHR</sequence>
<dbReference type="Gene3D" id="3.40.50.1820">
    <property type="entry name" value="alpha/beta hydrolase"/>
    <property type="match status" value="1"/>
</dbReference>
<dbReference type="EMBL" id="UINC01001227">
    <property type="protein sequence ID" value="SUZ74915.1"/>
    <property type="molecule type" value="Genomic_DNA"/>
</dbReference>
<dbReference type="Pfam" id="PF00561">
    <property type="entry name" value="Abhydrolase_1"/>
    <property type="match status" value="1"/>
</dbReference>
<accession>A0A381Q6E2</accession>
<protein>
    <recommendedName>
        <fullName evidence="1">AB hydrolase-1 domain-containing protein</fullName>
    </recommendedName>
</protein>
<feature type="domain" description="AB hydrolase-1" evidence="1">
    <location>
        <begin position="47"/>
        <end position="292"/>
    </location>
</feature>
<dbReference type="AlphaFoldDB" id="A0A381Q6E2"/>
<name>A0A381Q6E2_9ZZZZ</name>
<evidence type="ECO:0000259" key="1">
    <source>
        <dbReference type="Pfam" id="PF00561"/>
    </source>
</evidence>
<dbReference type="InterPro" id="IPR000073">
    <property type="entry name" value="AB_hydrolase_1"/>
</dbReference>
<reference evidence="2" key="1">
    <citation type="submission" date="2018-05" db="EMBL/GenBank/DDBJ databases">
        <authorList>
            <person name="Lanie J.A."/>
            <person name="Ng W.-L."/>
            <person name="Kazmierczak K.M."/>
            <person name="Andrzejewski T.M."/>
            <person name="Davidsen T.M."/>
            <person name="Wayne K.J."/>
            <person name="Tettelin H."/>
            <person name="Glass J.I."/>
            <person name="Rusch D."/>
            <person name="Podicherti R."/>
            <person name="Tsui H.-C.T."/>
            <person name="Winkler M.E."/>
        </authorList>
    </citation>
    <scope>NUCLEOTIDE SEQUENCE</scope>
</reference>
<organism evidence="2">
    <name type="scientific">marine metagenome</name>
    <dbReference type="NCBI Taxonomy" id="408172"/>
    <lineage>
        <taxon>unclassified sequences</taxon>
        <taxon>metagenomes</taxon>
        <taxon>ecological metagenomes</taxon>
    </lineage>
</organism>
<dbReference type="InterPro" id="IPR029058">
    <property type="entry name" value="AB_hydrolase_fold"/>
</dbReference>
<dbReference type="SUPFAM" id="SSF53474">
    <property type="entry name" value="alpha/beta-Hydrolases"/>
    <property type="match status" value="1"/>
</dbReference>